<accession>A0A367J745</accession>
<dbReference type="InterPro" id="IPR018306">
    <property type="entry name" value="Phage_T5_Orf172_DNA-bd"/>
</dbReference>
<sequence length="211" mass="24916">MYTKKSVDQGNKLYDCWDLWINPYIKKESRQLIRREMKRPLTKTDKPGYIYAYSFENGPLASTDAFAYFKIGRTADPHRRMYQVAHLCNHMPKIIELFPSFPLVTDRPYMSTNLETLDRKIQQLPKCPATHRVERLILLELSSLYEKADVKCSACGQLHREWIRVERTRYADGTLMTDQELWTSNIKPVVLRWIQYGVLASAINKENFIYK</sequence>
<dbReference type="OrthoDB" id="2417614at2759"/>
<protein>
    <recommendedName>
        <fullName evidence="1">Bacteriophage T5 Orf172 DNA-binding domain-containing protein</fullName>
    </recommendedName>
</protein>
<keyword evidence="3" id="KW-1185">Reference proteome</keyword>
<comment type="caution">
    <text evidence="2">The sequence shown here is derived from an EMBL/GenBank/DDBJ whole genome shotgun (WGS) entry which is preliminary data.</text>
</comment>
<dbReference type="Pfam" id="PF10544">
    <property type="entry name" value="T5orf172"/>
    <property type="match status" value="1"/>
</dbReference>
<dbReference type="PANTHER" id="PTHR28094">
    <property type="entry name" value="MEIOTICALLY UP-REGULATED GENE 113 PROTEIN"/>
    <property type="match status" value="1"/>
</dbReference>
<dbReference type="InterPro" id="IPR053006">
    <property type="entry name" value="Meiosis_regulatory"/>
</dbReference>
<proteinExistence type="predicted"/>
<gene>
    <name evidence="2" type="ORF">CU098_009387</name>
</gene>
<organism evidence="2 3">
    <name type="scientific">Rhizopus stolonifer</name>
    <name type="common">Rhizopus nigricans</name>
    <dbReference type="NCBI Taxonomy" id="4846"/>
    <lineage>
        <taxon>Eukaryota</taxon>
        <taxon>Fungi</taxon>
        <taxon>Fungi incertae sedis</taxon>
        <taxon>Mucoromycota</taxon>
        <taxon>Mucoromycotina</taxon>
        <taxon>Mucoromycetes</taxon>
        <taxon>Mucorales</taxon>
        <taxon>Mucorineae</taxon>
        <taxon>Rhizopodaceae</taxon>
        <taxon>Rhizopus</taxon>
    </lineage>
</organism>
<dbReference type="STRING" id="4846.A0A367J745"/>
<dbReference type="EMBL" id="PJQM01004091">
    <property type="protein sequence ID" value="RCH85767.1"/>
    <property type="molecule type" value="Genomic_DNA"/>
</dbReference>
<reference evidence="2 3" key="1">
    <citation type="journal article" date="2018" name="G3 (Bethesda)">
        <title>Phylogenetic and Phylogenomic Definition of Rhizopus Species.</title>
        <authorList>
            <person name="Gryganskyi A.P."/>
            <person name="Golan J."/>
            <person name="Dolatabadi S."/>
            <person name="Mondo S."/>
            <person name="Robb S."/>
            <person name="Idnurm A."/>
            <person name="Muszewska A."/>
            <person name="Steczkiewicz K."/>
            <person name="Masonjones S."/>
            <person name="Liao H.L."/>
            <person name="Gajdeczka M.T."/>
            <person name="Anike F."/>
            <person name="Vuek A."/>
            <person name="Anishchenko I.M."/>
            <person name="Voigt K."/>
            <person name="de Hoog G.S."/>
            <person name="Smith M.E."/>
            <person name="Heitman J."/>
            <person name="Vilgalys R."/>
            <person name="Stajich J.E."/>
        </authorList>
    </citation>
    <scope>NUCLEOTIDE SEQUENCE [LARGE SCALE GENOMIC DNA]</scope>
    <source>
        <strain evidence="2 3">LSU 92-RS-03</strain>
    </source>
</reference>
<dbReference type="PANTHER" id="PTHR28094:SF1">
    <property type="entry name" value="MEIOTICALLY UP-REGULATED GENE 113 PROTEIN"/>
    <property type="match status" value="1"/>
</dbReference>
<feature type="domain" description="Bacteriophage T5 Orf172 DNA-binding" evidence="1">
    <location>
        <begin position="48"/>
        <end position="167"/>
    </location>
</feature>
<evidence type="ECO:0000313" key="3">
    <source>
        <dbReference type="Proteomes" id="UP000253551"/>
    </source>
</evidence>
<dbReference type="AlphaFoldDB" id="A0A367J745"/>
<name>A0A367J745_RHIST</name>
<evidence type="ECO:0000259" key="1">
    <source>
        <dbReference type="Pfam" id="PF10544"/>
    </source>
</evidence>
<evidence type="ECO:0000313" key="2">
    <source>
        <dbReference type="EMBL" id="RCH85767.1"/>
    </source>
</evidence>
<dbReference type="Proteomes" id="UP000253551">
    <property type="component" value="Unassembled WGS sequence"/>
</dbReference>